<dbReference type="SUPFAM" id="SSF49723">
    <property type="entry name" value="Lipase/lipooxygenase domain (PLAT/LH2 domain)"/>
    <property type="match status" value="1"/>
</dbReference>
<dbReference type="InterPro" id="IPR016186">
    <property type="entry name" value="C-type_lectin-like/link_sf"/>
</dbReference>
<dbReference type="InterPro" id="IPR042060">
    <property type="entry name" value="PLAT_polycystin1"/>
</dbReference>
<evidence type="ECO:0000256" key="11">
    <source>
        <dbReference type="SAM" id="Phobius"/>
    </source>
</evidence>
<feature type="transmembrane region" description="Helical" evidence="11">
    <location>
        <begin position="936"/>
        <end position="959"/>
    </location>
</feature>
<dbReference type="Proteomes" id="UP000002280">
    <property type="component" value="Chromosome 1"/>
</dbReference>
<evidence type="ECO:0000256" key="4">
    <source>
        <dbReference type="ARBA" id="ARBA00022729"/>
    </source>
</evidence>
<keyword evidence="8" id="KW-1015">Disulfide bond</keyword>
<dbReference type="STRING" id="13616.ENSMODP00000041438"/>
<keyword evidence="4 12" id="KW-0732">Signal</keyword>
<dbReference type="InterPro" id="IPR013122">
    <property type="entry name" value="PKD1_2_channel"/>
</dbReference>
<evidence type="ECO:0000259" key="14">
    <source>
        <dbReference type="PROSITE" id="PS50221"/>
    </source>
</evidence>
<dbReference type="GO" id="GO:0030246">
    <property type="term" value="F:carbohydrate binding"/>
    <property type="evidence" value="ECO:0007669"/>
    <property type="project" value="UniProtKB-KW"/>
</dbReference>
<feature type="domain" description="GAIN-B" evidence="14">
    <location>
        <begin position="268"/>
        <end position="427"/>
    </location>
</feature>
<feature type="transmembrane region" description="Helical" evidence="11">
    <location>
        <begin position="893"/>
        <end position="916"/>
    </location>
</feature>
<evidence type="ECO:0000313" key="16">
    <source>
        <dbReference type="Proteomes" id="UP000002280"/>
    </source>
</evidence>
<evidence type="ECO:0000313" key="15">
    <source>
        <dbReference type="Ensembl" id="ENSMODP00000041438.1"/>
    </source>
</evidence>
<reference evidence="15" key="2">
    <citation type="submission" date="2025-08" db="UniProtKB">
        <authorList>
            <consortium name="Ensembl"/>
        </authorList>
    </citation>
    <scope>IDENTIFICATION</scope>
</reference>
<dbReference type="Pfam" id="PF20519">
    <property type="entry name" value="Polycystin_dom"/>
    <property type="match status" value="1"/>
</dbReference>
<dbReference type="SMART" id="SM00308">
    <property type="entry name" value="LH2"/>
    <property type="match status" value="1"/>
</dbReference>
<dbReference type="FunCoup" id="A0A5F8G1V8">
    <property type="interactions" value="1"/>
</dbReference>
<dbReference type="GeneTree" id="ENSGT00940000162813"/>
<accession>A0A5F8G1V8</accession>
<feature type="transmembrane region" description="Helical" evidence="11">
    <location>
        <begin position="444"/>
        <end position="464"/>
    </location>
</feature>
<evidence type="ECO:0000256" key="8">
    <source>
        <dbReference type="ARBA" id="ARBA00023157"/>
    </source>
</evidence>
<dbReference type="InterPro" id="IPR036392">
    <property type="entry name" value="PLAT/LH2_dom_sf"/>
</dbReference>
<dbReference type="InterPro" id="IPR000434">
    <property type="entry name" value="PC1"/>
</dbReference>
<dbReference type="FunFam" id="2.60.60.20:FF:000008">
    <property type="entry name" value="Polycystic kidney disease 1-like 2, isoform CRA_a"/>
    <property type="match status" value="1"/>
</dbReference>
<feature type="domain" description="PLAT" evidence="13">
    <location>
        <begin position="488"/>
        <end position="605"/>
    </location>
</feature>
<dbReference type="PANTHER" id="PTHR10877">
    <property type="entry name" value="POLYCYSTIN FAMILY MEMBER"/>
    <property type="match status" value="1"/>
</dbReference>
<evidence type="ECO:0008006" key="17">
    <source>
        <dbReference type="Google" id="ProtNLM"/>
    </source>
</evidence>
<dbReference type="GO" id="GO:0050982">
    <property type="term" value="P:detection of mechanical stimulus"/>
    <property type="evidence" value="ECO:0000318"/>
    <property type="project" value="GO_Central"/>
</dbReference>
<feature type="transmembrane region" description="Helical" evidence="11">
    <location>
        <begin position="1440"/>
        <end position="1466"/>
    </location>
</feature>
<reference evidence="15" key="3">
    <citation type="submission" date="2025-09" db="UniProtKB">
        <authorList>
            <consortium name="Ensembl"/>
        </authorList>
    </citation>
    <scope>IDENTIFICATION</scope>
</reference>
<organism evidence="15 16">
    <name type="scientific">Monodelphis domestica</name>
    <name type="common">Gray short-tailed opossum</name>
    <dbReference type="NCBI Taxonomy" id="13616"/>
    <lineage>
        <taxon>Eukaryota</taxon>
        <taxon>Metazoa</taxon>
        <taxon>Chordata</taxon>
        <taxon>Craniata</taxon>
        <taxon>Vertebrata</taxon>
        <taxon>Euteleostomi</taxon>
        <taxon>Mammalia</taxon>
        <taxon>Metatheria</taxon>
        <taxon>Didelphimorphia</taxon>
        <taxon>Didelphidae</taxon>
        <taxon>Monodelphis</taxon>
    </lineage>
</organism>
<dbReference type="Gene3D" id="2.60.60.20">
    <property type="entry name" value="PLAT/LH2 domain"/>
    <property type="match status" value="1"/>
</dbReference>
<dbReference type="FunFam" id="1.10.287.70:FF:000086">
    <property type="entry name" value="Polycystic kidney disease 2"/>
    <property type="match status" value="1"/>
</dbReference>
<dbReference type="PROSITE" id="PS50221">
    <property type="entry name" value="GAIN_B"/>
    <property type="match status" value="1"/>
</dbReference>
<evidence type="ECO:0000256" key="3">
    <source>
        <dbReference type="ARBA" id="ARBA00022692"/>
    </source>
</evidence>
<keyword evidence="5" id="KW-0430">Lectin</keyword>
<dbReference type="SUPFAM" id="SSF56436">
    <property type="entry name" value="C-type lectin-like"/>
    <property type="match status" value="1"/>
</dbReference>
<evidence type="ECO:0000256" key="5">
    <source>
        <dbReference type="ARBA" id="ARBA00022734"/>
    </source>
</evidence>
<dbReference type="InterPro" id="IPR057244">
    <property type="entry name" value="GAIN_B"/>
</dbReference>
<dbReference type="InterPro" id="IPR016187">
    <property type="entry name" value="CTDL_fold"/>
</dbReference>
<feature type="transmembrane region" description="Helical" evidence="11">
    <location>
        <begin position="1334"/>
        <end position="1360"/>
    </location>
</feature>
<feature type="transmembrane region" description="Helical" evidence="11">
    <location>
        <begin position="1292"/>
        <end position="1313"/>
    </location>
</feature>
<feature type="transmembrane region" description="Helical" evidence="11">
    <location>
        <begin position="1253"/>
        <end position="1272"/>
    </location>
</feature>
<proteinExistence type="inferred from homology"/>
<sequence>MMFQTGIWLWLCMGQTFLRGGRSSQKQTRKSDCYQLNRFHCSFRRAQRYCHGQGAQLISSWSQDIQDHLKDYLEEGKKWWIEPNSHPLIKQKGKDNPGKVCTYVIRNLDKVSSKVDLCSKEHFFICQGDMLETSLIALGKIQESFLQDSQPSESSLIVTSSFATMMLRSQNISTLSLSSYTIQYPAPVHLSFPSASALDNLLNKHQSVNIHVTGLAFNPFKNFDKRDIVGSIANVLLTANHKSLQVQDLLEEAEIMLWRDSSIETYPTSFNMSTNCFVITVNITSLEESLVVSVEPENPLSITLYLGFQYQPNITHFYLNTTLPKDQLQEKDELYTWVLSPESLQHGTGTYYITAVVNKSETDPKAPFLGFSVTTATTQCYSWDPHNKTWMSEGCQAGPQSSLAKTQCFCNLLATIGSSWRSLPRTVNVQDTVKLFSRVTHNPIGVSLLAGLLGFYILFAAWAWRKDREDRKKMKVTILADNYPNSQSHYLIQVFTGYRRRAATTAKVVLILYGSEGRSDPHHLSDPQKVVFERGAQDVFLLTTRIPLGELHSIRLWHDNSGTSPSWYVNQVIVSDLVTRKKWYFLCNCWLAVDLGECQKDQVFTSISKKELFSFRNLYSSMIVEKFTQDHLWLSMVTLSPWNQVTRVQRLSCCMTLLICNMVINIMFWKLRSTKEDRTGQDRVGPFAVTLSELFISIQTASILFPINLIIGRIFPLILPQEKLPLHLFPPEASFTSDTSLGSELKETVGFLHMKNACLPTEWEGSSWSSDSVTELIKLLSSLIRCHLERRGGQWQQTGSSLENEVPENLRNLNHYLLKVLERLQFLCSTLVASPTRKAPDVLYSVSQLERLRELVETQILSMAQGSSSDITSFPMLDSEEEKPAFMNSLSKWSIYICWLLLGVTSLVSAFFTALYSLDLNRDQATSWVISMVLSILQNIFIIQPVKVMILTLFLSLLMTRLSWHNKEKDQQMRKILALLARCPSLSPPGLRDENNPIYRAPAINCSVKAPERTRKEKQLFRMTRDICVQILFLVVLMISTYSERNYNSFYFNQAIRKRINKHFEEIKLIKHFYRWTNNTLIPNLYGDYRGFIADGNSFLVSDIQIRQIRIPDIVLFPNKISPSKQMKSYYQHHEEDQKNYGVNWAPLDLNSTKDSIWCYQSEEALDGYPIEGQFAIYSGGGYVVALGNSSEDAKRTLQHLKQSHWLDKHTRTLFVAFVVYNANVNLFCVVTLILESNGVGKSISTLLTQKSFICFSALSIIYFLLLFYYTFVQGNRLKQQGWKYFTKKSNALDTCIIFISFIMMALQLKRVFLHKRYMQQYRHKKRFTNLHEIVQVTAALTYLIGFLVLLTTIRLWSLLRLNPRLHIISTTLKRAWDEVVGFLLIILILLTGYSIFNILFGWSISDYRTFSNSAVTIVGLLMGIFDSCEVITLDPVLGSFLIITSVILLVLVIINLFVSAILLTFCKERKSIMKEAPLTEILMQKLSNLLGIQRPQKAALSSNLRERSSKSISSDAEVLAPADVVGSVSGTDGNSGNTKLSKVSVVFKVGLTGASGLGPGPN</sequence>
<evidence type="ECO:0000256" key="1">
    <source>
        <dbReference type="ARBA" id="ARBA00004141"/>
    </source>
</evidence>
<dbReference type="Gene3D" id="3.10.100.10">
    <property type="entry name" value="Mannose-Binding Protein A, subunit A"/>
    <property type="match status" value="1"/>
</dbReference>
<comment type="similarity">
    <text evidence="2">Belongs to the polycystin family.</text>
</comment>
<name>A0A5F8G1V8_MONDO</name>
<evidence type="ECO:0000259" key="13">
    <source>
        <dbReference type="PROSITE" id="PS50095"/>
    </source>
</evidence>
<dbReference type="PROSITE" id="PS50095">
    <property type="entry name" value="PLAT"/>
    <property type="match status" value="1"/>
</dbReference>
<evidence type="ECO:0000256" key="2">
    <source>
        <dbReference type="ARBA" id="ARBA00007200"/>
    </source>
</evidence>
<comment type="caution">
    <text evidence="10">Lacks conserved residue(s) required for the propagation of feature annotation.</text>
</comment>
<keyword evidence="6 11" id="KW-1133">Transmembrane helix</keyword>
<evidence type="ECO:0000256" key="12">
    <source>
        <dbReference type="SAM" id="SignalP"/>
    </source>
</evidence>
<keyword evidence="16" id="KW-1185">Reference proteome</keyword>
<dbReference type="Pfam" id="PF01477">
    <property type="entry name" value="PLAT"/>
    <property type="match status" value="1"/>
</dbReference>
<feature type="transmembrane region" description="Helical" evidence="11">
    <location>
        <begin position="651"/>
        <end position="669"/>
    </location>
</feature>
<dbReference type="OMA" id="AVKRKWH"/>
<dbReference type="Pfam" id="PF08016">
    <property type="entry name" value="PKD_channel"/>
    <property type="match status" value="1"/>
</dbReference>
<keyword evidence="9" id="KW-0325">Glycoprotein</keyword>
<keyword evidence="3 11" id="KW-0812">Transmembrane</keyword>
<dbReference type="CDD" id="cd01752">
    <property type="entry name" value="PLAT_polycystin"/>
    <property type="match status" value="1"/>
</dbReference>
<dbReference type="Ensembl" id="ENSMODT00000061130.1">
    <property type="protein sequence ID" value="ENSMODP00000041438.1"/>
    <property type="gene ID" value="ENSMODG00000002465.3"/>
</dbReference>
<evidence type="ECO:0000256" key="9">
    <source>
        <dbReference type="ARBA" id="ARBA00023180"/>
    </source>
</evidence>
<evidence type="ECO:0000256" key="6">
    <source>
        <dbReference type="ARBA" id="ARBA00022989"/>
    </source>
</evidence>
<dbReference type="PANTHER" id="PTHR10877:SF136">
    <property type="entry name" value="POLYCYSTIN-1-LIKE PROTEIN 3"/>
    <property type="match status" value="1"/>
</dbReference>
<dbReference type="GO" id="GO:0005262">
    <property type="term" value="F:calcium channel activity"/>
    <property type="evidence" value="ECO:0000318"/>
    <property type="project" value="GO_Central"/>
</dbReference>
<keyword evidence="7 11" id="KW-0472">Membrane</keyword>
<feature type="transmembrane region" description="Helical" evidence="11">
    <location>
        <begin position="689"/>
        <end position="711"/>
    </location>
</feature>
<feature type="transmembrane region" description="Helical" evidence="11">
    <location>
        <begin position="1214"/>
        <end position="1233"/>
    </location>
</feature>
<dbReference type="InterPro" id="IPR046791">
    <property type="entry name" value="Polycystin_dom"/>
</dbReference>
<feature type="chain" id="PRO_5023942407" description="Polycystin 1 like 3, transient receptor potential channel interacting" evidence="12">
    <location>
        <begin position="24"/>
        <end position="1563"/>
    </location>
</feature>
<dbReference type="Bgee" id="ENSMODG00000002465">
    <property type="expression patterns" value="Expressed in spermatid and 18 other cell types or tissues"/>
</dbReference>
<reference evidence="15 16" key="1">
    <citation type="journal article" date="2007" name="Nature">
        <title>Genome of the marsupial Monodelphis domestica reveals innovation in non-coding sequences.</title>
        <authorList>
            <person name="Mikkelsen T.S."/>
            <person name="Wakefield M.J."/>
            <person name="Aken B."/>
            <person name="Amemiya C.T."/>
            <person name="Chang J.L."/>
            <person name="Duke S."/>
            <person name="Garber M."/>
            <person name="Gentles A.J."/>
            <person name="Goodstadt L."/>
            <person name="Heger A."/>
            <person name="Jurka J."/>
            <person name="Kamal M."/>
            <person name="Mauceli E."/>
            <person name="Searle S.M."/>
            <person name="Sharpe T."/>
            <person name="Baker M.L."/>
            <person name="Batzer M.A."/>
            <person name="Benos P.V."/>
            <person name="Belov K."/>
            <person name="Clamp M."/>
            <person name="Cook A."/>
            <person name="Cuff J."/>
            <person name="Das R."/>
            <person name="Davidow L."/>
            <person name="Deakin J.E."/>
            <person name="Fazzari M.J."/>
            <person name="Glass J.L."/>
            <person name="Grabherr M."/>
            <person name="Greally J.M."/>
            <person name="Gu W."/>
            <person name="Hore T.A."/>
            <person name="Huttley G.A."/>
            <person name="Kleber M."/>
            <person name="Jirtle R.L."/>
            <person name="Koina E."/>
            <person name="Lee J.T."/>
            <person name="Mahony S."/>
            <person name="Marra M.A."/>
            <person name="Miller R.D."/>
            <person name="Nicholls R.D."/>
            <person name="Oda M."/>
            <person name="Papenfuss A.T."/>
            <person name="Parra Z.E."/>
            <person name="Pollock D.D."/>
            <person name="Ray D.A."/>
            <person name="Schein J.E."/>
            <person name="Speed T.P."/>
            <person name="Thompson K."/>
            <person name="VandeBerg J.L."/>
            <person name="Wade C.M."/>
            <person name="Walker J.A."/>
            <person name="Waters P.D."/>
            <person name="Webber C."/>
            <person name="Weidman J.R."/>
            <person name="Xie X."/>
            <person name="Zody M.C."/>
            <person name="Baldwin J."/>
            <person name="Abdouelleil A."/>
            <person name="Abdulkadir J."/>
            <person name="Abebe A."/>
            <person name="Abera B."/>
            <person name="Abreu J."/>
            <person name="Acer S.C."/>
            <person name="Aftuck L."/>
            <person name="Alexander A."/>
            <person name="An P."/>
            <person name="Anderson E."/>
            <person name="Anderson S."/>
            <person name="Arachi H."/>
            <person name="Azer M."/>
            <person name="Bachantsang P."/>
            <person name="Barry A."/>
            <person name="Bayul T."/>
            <person name="Berlin A."/>
            <person name="Bessette D."/>
            <person name="Bloom T."/>
            <person name="Bloom T."/>
            <person name="Boguslavskiy L."/>
            <person name="Bonnet C."/>
            <person name="Boukhgalter B."/>
            <person name="Bourzgui I."/>
            <person name="Brown A."/>
            <person name="Cahill P."/>
            <person name="Channer S."/>
            <person name="Cheshatsang Y."/>
            <person name="Chuda L."/>
            <person name="Citroen M."/>
            <person name="Collymore A."/>
            <person name="Cooke P."/>
            <person name="Costello M."/>
            <person name="D'Aco K."/>
            <person name="Daza R."/>
            <person name="De Haan G."/>
            <person name="DeGray S."/>
            <person name="DeMaso C."/>
            <person name="Dhargay N."/>
            <person name="Dooley K."/>
            <person name="Dooley E."/>
            <person name="Doricent M."/>
            <person name="Dorje P."/>
            <person name="Dorjee K."/>
            <person name="Dupes A."/>
            <person name="Elong R."/>
            <person name="Falk J."/>
            <person name="Farina A."/>
            <person name="Faro S."/>
            <person name="Ferguson D."/>
            <person name="Fisher S."/>
            <person name="Foley C.D."/>
            <person name="Franke A."/>
            <person name="Friedrich D."/>
            <person name="Gadbois L."/>
            <person name="Gearin G."/>
            <person name="Gearin C.R."/>
            <person name="Giannoukos G."/>
            <person name="Goode T."/>
            <person name="Graham J."/>
            <person name="Grandbois E."/>
            <person name="Grewal S."/>
            <person name="Gyaltsen K."/>
            <person name="Hafez N."/>
            <person name="Hagos B."/>
            <person name="Hall J."/>
            <person name="Henson C."/>
            <person name="Hollinger A."/>
            <person name="Honan T."/>
            <person name="Huard M.D."/>
            <person name="Hughes L."/>
            <person name="Hurhula B."/>
            <person name="Husby M.E."/>
            <person name="Kamat A."/>
            <person name="Kanga B."/>
            <person name="Kashin S."/>
            <person name="Khazanovich D."/>
            <person name="Kisner P."/>
            <person name="Lance K."/>
            <person name="Lara M."/>
            <person name="Lee W."/>
            <person name="Lennon N."/>
            <person name="Letendre F."/>
            <person name="LeVine R."/>
            <person name="Lipovsky A."/>
            <person name="Liu X."/>
            <person name="Liu J."/>
            <person name="Liu S."/>
            <person name="Lokyitsang T."/>
            <person name="Lokyitsang Y."/>
            <person name="Lubonja R."/>
            <person name="Lui A."/>
            <person name="MacDonald P."/>
            <person name="Magnisalis V."/>
            <person name="Maru K."/>
            <person name="Matthews C."/>
            <person name="McCusker W."/>
            <person name="McDonough S."/>
            <person name="Mehta T."/>
            <person name="Meldrim J."/>
            <person name="Meneus L."/>
            <person name="Mihai O."/>
            <person name="Mihalev A."/>
            <person name="Mihova T."/>
            <person name="Mittelman R."/>
            <person name="Mlenga V."/>
            <person name="Montmayeur A."/>
            <person name="Mulrain L."/>
            <person name="Navidi A."/>
            <person name="Naylor J."/>
            <person name="Negash T."/>
            <person name="Nguyen T."/>
            <person name="Nguyen N."/>
            <person name="Nicol R."/>
            <person name="Norbu C."/>
            <person name="Norbu N."/>
            <person name="Novod N."/>
            <person name="O'Neill B."/>
            <person name="Osman S."/>
            <person name="Markiewicz E."/>
            <person name="Oyono O.L."/>
            <person name="Patti C."/>
            <person name="Phunkhang P."/>
            <person name="Pierre F."/>
            <person name="Priest M."/>
            <person name="Raghuraman S."/>
            <person name="Rege F."/>
            <person name="Reyes R."/>
            <person name="Rise C."/>
            <person name="Rogov P."/>
            <person name="Ross K."/>
            <person name="Ryan E."/>
            <person name="Settipalli S."/>
            <person name="Shea T."/>
            <person name="Sherpa N."/>
            <person name="Shi L."/>
            <person name="Shih D."/>
            <person name="Sparrow T."/>
            <person name="Spaulding J."/>
            <person name="Stalker J."/>
            <person name="Stange-Thomann N."/>
            <person name="Stavropoulos S."/>
            <person name="Stone C."/>
            <person name="Strader C."/>
            <person name="Tesfaye S."/>
            <person name="Thomson T."/>
            <person name="Thoulutsang Y."/>
            <person name="Thoulutsang D."/>
            <person name="Topham K."/>
            <person name="Topping I."/>
            <person name="Tsamla T."/>
            <person name="Vassiliev H."/>
            <person name="Vo A."/>
            <person name="Wangchuk T."/>
            <person name="Wangdi T."/>
            <person name="Weiand M."/>
            <person name="Wilkinson J."/>
            <person name="Wilson A."/>
            <person name="Yadav S."/>
            <person name="Young G."/>
            <person name="Yu Q."/>
            <person name="Zembek L."/>
            <person name="Zhong D."/>
            <person name="Zimmer A."/>
            <person name="Zwirko Z."/>
            <person name="Jaffe D.B."/>
            <person name="Alvarez P."/>
            <person name="Brockman W."/>
            <person name="Butler J."/>
            <person name="Chin C."/>
            <person name="Gnerre S."/>
            <person name="MacCallum I."/>
            <person name="Graves J.A."/>
            <person name="Ponting C.P."/>
            <person name="Breen M."/>
            <person name="Samollow P.B."/>
            <person name="Lander E.S."/>
            <person name="Lindblad-Toh K."/>
        </authorList>
    </citation>
    <scope>NUCLEOTIDE SEQUENCE [LARGE SCALE GENOMIC DNA]</scope>
</reference>
<dbReference type="InParanoid" id="A0A5F8G1V8"/>
<evidence type="ECO:0000256" key="10">
    <source>
        <dbReference type="PROSITE-ProRule" id="PRU00152"/>
    </source>
</evidence>
<evidence type="ECO:0000256" key="7">
    <source>
        <dbReference type="ARBA" id="ARBA00023136"/>
    </source>
</evidence>
<feature type="transmembrane region" description="Helical" evidence="11">
    <location>
        <begin position="1380"/>
        <end position="1403"/>
    </location>
</feature>
<feature type="signal peptide" evidence="12">
    <location>
        <begin position="1"/>
        <end position="23"/>
    </location>
</feature>
<dbReference type="GO" id="GO:0016020">
    <property type="term" value="C:membrane"/>
    <property type="evidence" value="ECO:0000318"/>
    <property type="project" value="GO_Central"/>
</dbReference>
<dbReference type="PRINTS" id="PR00500">
    <property type="entry name" value="POLYCYSTIN1"/>
</dbReference>
<dbReference type="CDD" id="cd00037">
    <property type="entry name" value="CLECT"/>
    <property type="match status" value="1"/>
</dbReference>
<comment type="subcellular location">
    <subcellularLocation>
        <location evidence="1">Membrane</location>
        <topology evidence="1">Multi-pass membrane protein</topology>
    </subcellularLocation>
</comment>
<protein>
    <recommendedName>
        <fullName evidence="17">Polycystin 1 like 3, transient receptor potential channel interacting</fullName>
    </recommendedName>
</protein>
<dbReference type="InterPro" id="IPR001024">
    <property type="entry name" value="PLAT/LH2_dom"/>
</dbReference>
<dbReference type="InterPro" id="IPR051223">
    <property type="entry name" value="Polycystin"/>
</dbReference>